<evidence type="ECO:0000259" key="5">
    <source>
        <dbReference type="PROSITE" id="PS50975"/>
    </source>
</evidence>
<dbReference type="EMBL" id="PFFQ01000006">
    <property type="protein sequence ID" value="PIW18979.1"/>
    <property type="molecule type" value="Genomic_DNA"/>
</dbReference>
<dbReference type="Pfam" id="PF13535">
    <property type="entry name" value="ATP-grasp_4"/>
    <property type="match status" value="1"/>
</dbReference>
<evidence type="ECO:0000256" key="2">
    <source>
        <dbReference type="ARBA" id="ARBA00022741"/>
    </source>
</evidence>
<reference evidence="6 7" key="1">
    <citation type="submission" date="2017-09" db="EMBL/GenBank/DDBJ databases">
        <title>Depth-based differentiation of microbial function through sediment-hosted aquifers and enrichment of novel symbionts in the deep terrestrial subsurface.</title>
        <authorList>
            <person name="Probst A.J."/>
            <person name="Ladd B."/>
            <person name="Jarett J.K."/>
            <person name="Geller-Mcgrath D.E."/>
            <person name="Sieber C.M."/>
            <person name="Emerson J.B."/>
            <person name="Anantharaman K."/>
            <person name="Thomas B.C."/>
            <person name="Malmstrom R."/>
            <person name="Stieglmeier M."/>
            <person name="Klingl A."/>
            <person name="Woyke T."/>
            <person name="Ryan C.M."/>
            <person name="Banfield J.F."/>
        </authorList>
    </citation>
    <scope>NUCLEOTIDE SEQUENCE [LARGE SCALE GENOMIC DNA]</scope>
    <source>
        <strain evidence="6">CG17_big_fil_post_rev_8_21_14_2_50_48_46</strain>
    </source>
</reference>
<dbReference type="SUPFAM" id="SSF56059">
    <property type="entry name" value="Glutathione synthetase ATP-binding domain-like"/>
    <property type="match status" value="1"/>
</dbReference>
<dbReference type="Gene3D" id="3.30.1490.20">
    <property type="entry name" value="ATP-grasp fold, A domain"/>
    <property type="match status" value="1"/>
</dbReference>
<dbReference type="GO" id="GO:0005524">
    <property type="term" value="F:ATP binding"/>
    <property type="evidence" value="ECO:0007669"/>
    <property type="project" value="UniProtKB-UniRule"/>
</dbReference>
<dbReference type="GO" id="GO:0046872">
    <property type="term" value="F:metal ion binding"/>
    <property type="evidence" value="ECO:0007669"/>
    <property type="project" value="InterPro"/>
</dbReference>
<dbReference type="InterPro" id="IPR011761">
    <property type="entry name" value="ATP-grasp"/>
</dbReference>
<dbReference type="PROSITE" id="PS50975">
    <property type="entry name" value="ATP_GRASP"/>
    <property type="match status" value="1"/>
</dbReference>
<evidence type="ECO:0000313" key="7">
    <source>
        <dbReference type="Proteomes" id="UP000231019"/>
    </source>
</evidence>
<protein>
    <submittedName>
        <fullName evidence="6">Carboxylate--amine ligase</fullName>
    </submittedName>
</protein>
<dbReference type="GO" id="GO:0016874">
    <property type="term" value="F:ligase activity"/>
    <property type="evidence" value="ECO:0007669"/>
    <property type="project" value="UniProtKB-KW"/>
</dbReference>
<dbReference type="PANTHER" id="PTHR43585:SF2">
    <property type="entry name" value="ATP-GRASP ENZYME FSQD"/>
    <property type="match status" value="1"/>
</dbReference>
<feature type="domain" description="ATP-grasp" evidence="5">
    <location>
        <begin position="117"/>
        <end position="307"/>
    </location>
</feature>
<keyword evidence="3 4" id="KW-0067">ATP-binding</keyword>
<evidence type="ECO:0000313" key="6">
    <source>
        <dbReference type="EMBL" id="PIW18979.1"/>
    </source>
</evidence>
<dbReference type="InterPro" id="IPR013815">
    <property type="entry name" value="ATP_grasp_subdomain_1"/>
</dbReference>
<dbReference type="InterPro" id="IPR052032">
    <property type="entry name" value="ATP-dep_AA_Ligase"/>
</dbReference>
<name>A0A2M7GA05_9BACT</name>
<gene>
    <name evidence="6" type="ORF">COW36_02395</name>
</gene>
<accession>A0A2M7GA05</accession>
<dbReference type="Gene3D" id="3.40.50.20">
    <property type="match status" value="1"/>
</dbReference>
<evidence type="ECO:0000256" key="4">
    <source>
        <dbReference type="PROSITE-ProRule" id="PRU00409"/>
    </source>
</evidence>
<evidence type="ECO:0000256" key="1">
    <source>
        <dbReference type="ARBA" id="ARBA00022598"/>
    </source>
</evidence>
<keyword evidence="1 6" id="KW-0436">Ligase</keyword>
<proteinExistence type="predicted"/>
<comment type="caution">
    <text evidence="6">The sequence shown here is derived from an EMBL/GenBank/DDBJ whole genome shotgun (WGS) entry which is preliminary data.</text>
</comment>
<dbReference type="Proteomes" id="UP000231019">
    <property type="component" value="Unassembled WGS sequence"/>
</dbReference>
<dbReference type="Gene3D" id="3.30.470.20">
    <property type="entry name" value="ATP-grasp fold, B domain"/>
    <property type="match status" value="1"/>
</dbReference>
<organism evidence="6 7">
    <name type="scientific">bacterium (Candidatus Blackallbacteria) CG17_big_fil_post_rev_8_21_14_2_50_48_46</name>
    <dbReference type="NCBI Taxonomy" id="2014261"/>
    <lineage>
        <taxon>Bacteria</taxon>
        <taxon>Candidatus Blackallbacteria</taxon>
    </lineage>
</organism>
<keyword evidence="2 4" id="KW-0547">Nucleotide-binding</keyword>
<sequence>MNIVLLSPHFPEQHFRYAAHLKQMGAQVIGLADEPPHFLKPHVKEALSDYFWVSDMNNYEELIRICGQITYQYGKIDRIESLNEHWLETEAALRTDFNVAGIKNDTIERIKKKSEMKKVFQAHGLPCARGKVVLSLEDALAFATEVGYPLVMKPDTGVGANHTYKVHDAAELMAVFENKPQEPYILEEFISGQICSFDGLTDRSGKPVFYTSTVYSSGIMEVVNSNDHVYYYTLREVPPELKDLGMQMLTLFDVKERFFHFEFFRRPETGDYVVLEINMRPPGGPTVDMFNYSNDFDLYREWAHVVLFNHFNAQVPRLYHCGYGGRKFHKAYLHSHEEVLQVCGPWMVQHGQLSPIFRQAMGDYFYILRSGDELELLEKLAFIQATREIPARAVVAFGQAGV</sequence>
<evidence type="ECO:0000256" key="3">
    <source>
        <dbReference type="ARBA" id="ARBA00022840"/>
    </source>
</evidence>
<dbReference type="PANTHER" id="PTHR43585">
    <property type="entry name" value="FUMIPYRROLE BIOSYNTHESIS PROTEIN C"/>
    <property type="match status" value="1"/>
</dbReference>
<dbReference type="AlphaFoldDB" id="A0A2M7GA05"/>